<feature type="domain" description="GH16" evidence="4">
    <location>
        <begin position="30"/>
        <end position="388"/>
    </location>
</feature>
<dbReference type="OMA" id="WSDSFHN"/>
<keyword evidence="3" id="KW-0472">Membrane</keyword>
<comment type="caution">
    <text evidence="5">The sequence shown here is derived from an EMBL/GenBank/DDBJ whole genome shotgun (WGS) entry which is preliminary data.</text>
</comment>
<dbReference type="EMBL" id="LUKN01001815">
    <property type="protein sequence ID" value="OAR00182.1"/>
    <property type="molecule type" value="Genomic_DNA"/>
</dbReference>
<evidence type="ECO:0000256" key="2">
    <source>
        <dbReference type="SAM" id="MobiDB-lite"/>
    </source>
</evidence>
<dbReference type="InterPro" id="IPR050546">
    <property type="entry name" value="Glycosyl_Hydrlase_16"/>
</dbReference>
<evidence type="ECO:0000313" key="6">
    <source>
        <dbReference type="Proteomes" id="UP000243081"/>
    </source>
</evidence>
<dbReference type="GO" id="GO:0005975">
    <property type="term" value="P:carbohydrate metabolic process"/>
    <property type="evidence" value="ECO:0007669"/>
    <property type="project" value="InterPro"/>
</dbReference>
<feature type="compositionally biased region" description="Polar residues" evidence="2">
    <location>
        <begin position="1"/>
        <end position="14"/>
    </location>
</feature>
<keyword evidence="6" id="KW-1185">Reference proteome</keyword>
<proteinExistence type="inferred from homology"/>
<dbReference type="SUPFAM" id="SSF49899">
    <property type="entry name" value="Concanavalin A-like lectins/glucanases"/>
    <property type="match status" value="1"/>
</dbReference>
<keyword evidence="3" id="KW-1133">Transmembrane helix</keyword>
<keyword evidence="3" id="KW-0812">Transmembrane</keyword>
<dbReference type="InterPro" id="IPR013320">
    <property type="entry name" value="ConA-like_dom_sf"/>
</dbReference>
<dbReference type="PROSITE" id="PS51762">
    <property type="entry name" value="GH16_2"/>
    <property type="match status" value="1"/>
</dbReference>
<evidence type="ECO:0000256" key="3">
    <source>
        <dbReference type="SAM" id="Phobius"/>
    </source>
</evidence>
<dbReference type="InterPro" id="IPR000757">
    <property type="entry name" value="Beta-glucanase-like"/>
</dbReference>
<sequence length="394" mass="43992">MSTPPQNPFASPATSQRGGRSREQGSSSSTPWQRSPRHSGDGGPGTYTPYTYNSVAHGAATPVPAPKRKFKSYRLREDYPKPWLEDKDMKKTRWNNIIIGTLVLLGFAGAGVVAFFMSKPYVQKNYCLVYEDNFETLDKSVWTHEVQLDGFGNHAFDWTTTDERNSYVDGAGLHIVPTLTTETTPITADELYANYTLSLDADKSCTGAFNSSACVLRSDPDKGLFIPPTDAYWKTTMAKKLRRGTYADGFHTYGIQWTPDYIYFYIDSKIHQILFVGFKKSDDLYEKGGFAGQKSENDTLLDNPWSGSNSTTGNAPFDQAFYLILNVAVGGTNGFFLDSVGDKPWVNGATNARWSFWDARDKWLPTWGEGDERGMTVRSVKMWQLGACGSKQEL</sequence>
<dbReference type="GO" id="GO:0004553">
    <property type="term" value="F:hydrolase activity, hydrolyzing O-glycosyl compounds"/>
    <property type="evidence" value="ECO:0007669"/>
    <property type="project" value="InterPro"/>
</dbReference>
<dbReference type="Gene3D" id="2.60.120.200">
    <property type="match status" value="2"/>
</dbReference>
<protein>
    <recommendedName>
        <fullName evidence="4">GH16 domain-containing protein</fullName>
    </recommendedName>
</protein>
<dbReference type="PANTHER" id="PTHR10963">
    <property type="entry name" value="GLYCOSYL HYDROLASE-RELATED"/>
    <property type="match status" value="1"/>
</dbReference>
<comment type="similarity">
    <text evidence="1">Belongs to the glycosyl hydrolase 16 family.</text>
</comment>
<feature type="region of interest" description="Disordered" evidence="2">
    <location>
        <begin position="1"/>
        <end position="51"/>
    </location>
</feature>
<dbReference type="Pfam" id="PF00722">
    <property type="entry name" value="Glyco_hydro_16"/>
    <property type="match status" value="1"/>
</dbReference>
<feature type="transmembrane region" description="Helical" evidence="3">
    <location>
        <begin position="97"/>
        <end position="117"/>
    </location>
</feature>
<dbReference type="OrthoDB" id="4781at2759"/>
<dbReference type="PANTHER" id="PTHR10963:SF55">
    <property type="entry name" value="GLYCOSIDE HYDROLASE FAMILY 16 PROTEIN"/>
    <property type="match status" value="1"/>
</dbReference>
<dbReference type="Proteomes" id="UP000243081">
    <property type="component" value="Unassembled WGS sequence"/>
</dbReference>
<evidence type="ECO:0000256" key="1">
    <source>
        <dbReference type="ARBA" id="ARBA00006865"/>
    </source>
</evidence>
<gene>
    <name evidence="5" type="ORF">LLEC1_03605</name>
</gene>
<name>A0A179IE44_CORDF</name>
<evidence type="ECO:0000313" key="5">
    <source>
        <dbReference type="EMBL" id="OAR00182.1"/>
    </source>
</evidence>
<dbReference type="AlphaFoldDB" id="A0A179IE44"/>
<evidence type="ECO:0000259" key="4">
    <source>
        <dbReference type="PROSITE" id="PS51762"/>
    </source>
</evidence>
<reference evidence="5 6" key="1">
    <citation type="submission" date="2016-03" db="EMBL/GenBank/DDBJ databases">
        <title>Fine-scale spatial genetic structure of a fungal parasite of coffee scale insects.</title>
        <authorList>
            <person name="Jackson D."/>
            <person name="Zemenick K.A."/>
            <person name="Malloure B."/>
            <person name="Quandt C.A."/>
            <person name="James T.Y."/>
        </authorList>
    </citation>
    <scope>NUCLEOTIDE SEQUENCE [LARGE SCALE GENOMIC DNA]</scope>
    <source>
        <strain evidence="5 6">UM487</strain>
    </source>
</reference>
<accession>A0A179IE44</accession>
<organism evidence="5 6">
    <name type="scientific">Cordyceps confragosa</name>
    <name type="common">Lecanicillium lecanii</name>
    <dbReference type="NCBI Taxonomy" id="2714763"/>
    <lineage>
        <taxon>Eukaryota</taxon>
        <taxon>Fungi</taxon>
        <taxon>Dikarya</taxon>
        <taxon>Ascomycota</taxon>
        <taxon>Pezizomycotina</taxon>
        <taxon>Sordariomycetes</taxon>
        <taxon>Hypocreomycetidae</taxon>
        <taxon>Hypocreales</taxon>
        <taxon>Cordycipitaceae</taxon>
        <taxon>Akanthomyces</taxon>
    </lineage>
</organism>